<dbReference type="Proteomes" id="UP000002601">
    <property type="component" value="Chromosome"/>
</dbReference>
<name>C6C0N8_MARSD</name>
<evidence type="ECO:0000256" key="1">
    <source>
        <dbReference type="SAM" id="MobiDB-lite"/>
    </source>
</evidence>
<dbReference type="RefSeq" id="WP_015852801.1">
    <property type="nucleotide sequence ID" value="NC_012881.1"/>
</dbReference>
<dbReference type="EMBL" id="CP001649">
    <property type="protein sequence ID" value="ACS80985.1"/>
    <property type="molecule type" value="Genomic_DNA"/>
</dbReference>
<sequence length="261" mass="28902">MRINESSGFKFNIFDMKKPAEEEVNSTHQQVVEKEPQGHSYSSRNMMAGNFFQHDREQSRYITGLITSYDIADQFRSQMQSVANVYSDDAKIMSADMPSNYRLMGLAVMEAEHFAEEQAEDYAGEKLEEKLEKDHEEQEEDLEKKIEEKIEEKLMPDGAKQVLDADPDPEELTEEIAEKVEEATEARGDKILKGSEQDEPQTIAGNVQAAEQVSTVAAASSVAPEGNKKAELTGESTQTVQGGSASVGTVPPPGTYVDEVV</sequence>
<feature type="region of interest" description="Disordered" evidence="1">
    <location>
        <begin position="182"/>
        <end position="203"/>
    </location>
</feature>
<dbReference type="OrthoDB" id="5459314at2"/>
<dbReference type="KEGG" id="dsa:Desal_2933"/>
<feature type="compositionally biased region" description="Polar residues" evidence="1">
    <location>
        <begin position="234"/>
        <end position="247"/>
    </location>
</feature>
<feature type="region of interest" description="Disordered" evidence="1">
    <location>
        <begin position="218"/>
        <end position="261"/>
    </location>
</feature>
<keyword evidence="3" id="KW-1185">Reference proteome</keyword>
<feature type="compositionally biased region" description="Basic and acidic residues" evidence="1">
    <location>
        <begin position="182"/>
        <end position="196"/>
    </location>
</feature>
<reference evidence="2 3" key="1">
    <citation type="submission" date="2009-06" db="EMBL/GenBank/DDBJ databases">
        <title>Complete sequence of Desulfovibrio salexigens DSM 2638.</title>
        <authorList>
            <consortium name="US DOE Joint Genome Institute"/>
            <person name="Lucas S."/>
            <person name="Copeland A."/>
            <person name="Lapidus A."/>
            <person name="Glavina del Rio T."/>
            <person name="Tice H."/>
            <person name="Bruce D."/>
            <person name="Goodwin L."/>
            <person name="Pitluck S."/>
            <person name="Munk A.C."/>
            <person name="Brettin T."/>
            <person name="Detter J.C."/>
            <person name="Han C."/>
            <person name="Tapia R."/>
            <person name="Larimer F."/>
            <person name="Land M."/>
            <person name="Hauser L."/>
            <person name="Kyrpides N."/>
            <person name="Anderson I."/>
            <person name="Wall J.D."/>
            <person name="Arkin A.P."/>
            <person name="Dehal P."/>
            <person name="Chivian D."/>
            <person name="Giles B."/>
            <person name="Hazen T.C."/>
        </authorList>
    </citation>
    <scope>NUCLEOTIDE SEQUENCE [LARGE SCALE GENOMIC DNA]</scope>
    <source>
        <strain evidence="3">ATCC 14822 / DSM 2638 / NCIMB 8403 / VKM B-1763</strain>
    </source>
</reference>
<evidence type="ECO:0000313" key="3">
    <source>
        <dbReference type="Proteomes" id="UP000002601"/>
    </source>
</evidence>
<dbReference type="eggNOG" id="ENOG50318V6">
    <property type="taxonomic scope" value="Bacteria"/>
</dbReference>
<dbReference type="AlphaFoldDB" id="C6C0N8"/>
<organism evidence="2 3">
    <name type="scientific">Maridesulfovibrio salexigens (strain ATCC 14822 / DSM 2638 / NCIMB 8403 / VKM B-1763)</name>
    <name type="common">Desulfovibrio salexigens</name>
    <dbReference type="NCBI Taxonomy" id="526222"/>
    <lineage>
        <taxon>Bacteria</taxon>
        <taxon>Pseudomonadati</taxon>
        <taxon>Thermodesulfobacteriota</taxon>
        <taxon>Desulfovibrionia</taxon>
        <taxon>Desulfovibrionales</taxon>
        <taxon>Desulfovibrionaceae</taxon>
        <taxon>Maridesulfovibrio</taxon>
    </lineage>
</organism>
<protein>
    <submittedName>
        <fullName evidence="2">Uncharacterized protein</fullName>
    </submittedName>
</protein>
<proteinExistence type="predicted"/>
<evidence type="ECO:0000313" key="2">
    <source>
        <dbReference type="EMBL" id="ACS80985.1"/>
    </source>
</evidence>
<dbReference type="HOGENOM" id="CLU_1064455_0_0_7"/>
<accession>C6C0N8</accession>
<gene>
    <name evidence="2" type="ordered locus">Desal_2933</name>
</gene>